<dbReference type="Proteomes" id="UP000001593">
    <property type="component" value="Unassembled WGS sequence"/>
</dbReference>
<organism evidence="1 2">
    <name type="scientific">Nematostella vectensis</name>
    <name type="common">Starlet sea anemone</name>
    <dbReference type="NCBI Taxonomy" id="45351"/>
    <lineage>
        <taxon>Eukaryota</taxon>
        <taxon>Metazoa</taxon>
        <taxon>Cnidaria</taxon>
        <taxon>Anthozoa</taxon>
        <taxon>Hexacorallia</taxon>
        <taxon>Actiniaria</taxon>
        <taxon>Edwardsiidae</taxon>
        <taxon>Nematostella</taxon>
    </lineage>
</organism>
<gene>
    <name evidence="1" type="ORF">NEMVEDRAFT_v1g225958</name>
</gene>
<reference evidence="1 2" key="1">
    <citation type="journal article" date="2007" name="Science">
        <title>Sea anemone genome reveals ancestral eumetazoan gene repertoire and genomic organization.</title>
        <authorList>
            <person name="Putnam N.H."/>
            <person name="Srivastava M."/>
            <person name="Hellsten U."/>
            <person name="Dirks B."/>
            <person name="Chapman J."/>
            <person name="Salamov A."/>
            <person name="Terry A."/>
            <person name="Shapiro H."/>
            <person name="Lindquist E."/>
            <person name="Kapitonov V.V."/>
            <person name="Jurka J."/>
            <person name="Genikhovich G."/>
            <person name="Grigoriev I.V."/>
            <person name="Lucas S.M."/>
            <person name="Steele R.E."/>
            <person name="Finnerty J.R."/>
            <person name="Technau U."/>
            <person name="Martindale M.Q."/>
            <person name="Rokhsar D.S."/>
        </authorList>
    </citation>
    <scope>NUCLEOTIDE SEQUENCE [LARGE SCALE GENOMIC DNA]</scope>
    <source>
        <strain evidence="2">CH2 X CH6</strain>
    </source>
</reference>
<dbReference type="eggNOG" id="ENOG502S79H">
    <property type="taxonomic scope" value="Eukaryota"/>
</dbReference>
<keyword evidence="2" id="KW-1185">Reference proteome</keyword>
<dbReference type="STRING" id="45351.A8DWC1"/>
<accession>A8DWC1</accession>
<sequence>MGGQKKFYQRWMSITEKTKLINECKLVTNVFSSLNFIIKSVADNALGNHKDSQIKTDALNKLFANVHIGLRDSLKRWREYNQMRKLIDRMDQTKKEMCLKVLTNILYQGKEGKIREAINKFRQNRKIVDIQRNFLKRLMMSKAGMVVIGFKTWKALPEPVDKSRNMKANKFEAGLKRFVERTLNRAMGAFKN</sequence>
<dbReference type="EMBL" id="DS479426">
    <property type="protein sequence ID" value="EDO25488.1"/>
    <property type="molecule type" value="Genomic_DNA"/>
</dbReference>
<dbReference type="HOGENOM" id="CLU_1416699_0_0_1"/>
<name>A8DWC1_NEMVE</name>
<dbReference type="InParanoid" id="A8DWC1"/>
<evidence type="ECO:0000313" key="2">
    <source>
        <dbReference type="Proteomes" id="UP000001593"/>
    </source>
</evidence>
<dbReference type="AlphaFoldDB" id="A8DWC1"/>
<protein>
    <submittedName>
        <fullName evidence="1">Uncharacterized protein</fullName>
    </submittedName>
</protein>
<proteinExistence type="predicted"/>
<evidence type="ECO:0000313" key="1">
    <source>
        <dbReference type="EMBL" id="EDO25488.1"/>
    </source>
</evidence>